<sequence>MDAIRIRVERNWQAWERNHYCMMRAVGGEKIFRGFTVEQMVETIEQWAARDVDPPLMSPAAVYIREAMGLEGYRHLLAVGSLDGLVEASRQARVCSGAANEVSATVFRVLMEEYGNGKLSRKHSTFYHSMMAQLGLDTRPEAYFDLVPWQVRRDRRLGGALGLCPGEGYGGTGRASTGGRYPGDGNKGGKRSPTSTEASCNVK</sequence>
<comment type="caution">
    <text evidence="2">The sequence shown here is derived from an EMBL/GenBank/DDBJ whole genome shotgun (WGS) entry which is preliminary data.</text>
</comment>
<feature type="compositionally biased region" description="Polar residues" evidence="1">
    <location>
        <begin position="192"/>
        <end position="203"/>
    </location>
</feature>
<dbReference type="Proteomes" id="UP000722791">
    <property type="component" value="Unassembled WGS sequence"/>
</dbReference>
<feature type="region of interest" description="Disordered" evidence="1">
    <location>
        <begin position="169"/>
        <end position="203"/>
    </location>
</feature>
<evidence type="ECO:0000313" key="3">
    <source>
        <dbReference type="Proteomes" id="UP000722791"/>
    </source>
</evidence>
<accession>A0A8J4FZY8</accession>
<protein>
    <submittedName>
        <fullName evidence="2">Uncharacterized protein</fullName>
    </submittedName>
</protein>
<name>A0A8J4FZY8_9CHLO</name>
<proteinExistence type="predicted"/>
<evidence type="ECO:0000256" key="1">
    <source>
        <dbReference type="SAM" id="MobiDB-lite"/>
    </source>
</evidence>
<organism evidence="2 3">
    <name type="scientific">Volvox reticuliferus</name>
    <dbReference type="NCBI Taxonomy" id="1737510"/>
    <lineage>
        <taxon>Eukaryota</taxon>
        <taxon>Viridiplantae</taxon>
        <taxon>Chlorophyta</taxon>
        <taxon>core chlorophytes</taxon>
        <taxon>Chlorophyceae</taxon>
        <taxon>CS clade</taxon>
        <taxon>Chlamydomonadales</taxon>
        <taxon>Volvocaceae</taxon>
        <taxon>Volvox</taxon>
    </lineage>
</organism>
<evidence type="ECO:0000313" key="2">
    <source>
        <dbReference type="EMBL" id="GIL97465.1"/>
    </source>
</evidence>
<reference evidence="2" key="1">
    <citation type="journal article" date="2021" name="Proc. Natl. Acad. Sci. U.S.A.">
        <title>Three genomes in the algal genus Volvox reveal the fate of a haploid sex-determining region after a transition to homothallism.</title>
        <authorList>
            <person name="Yamamoto K."/>
            <person name="Hamaji T."/>
            <person name="Kawai-Toyooka H."/>
            <person name="Matsuzaki R."/>
            <person name="Takahashi F."/>
            <person name="Nishimura Y."/>
            <person name="Kawachi M."/>
            <person name="Noguchi H."/>
            <person name="Minakuchi Y."/>
            <person name="Umen J.G."/>
            <person name="Toyoda A."/>
            <person name="Nozaki H."/>
        </authorList>
    </citation>
    <scope>NUCLEOTIDE SEQUENCE</scope>
    <source>
        <strain evidence="2">NIES-3785</strain>
    </source>
</reference>
<dbReference type="AlphaFoldDB" id="A0A8J4FZY8"/>
<dbReference type="Pfam" id="PF14518">
    <property type="entry name" value="Haem_oxygenas_2"/>
    <property type="match status" value="1"/>
</dbReference>
<dbReference type="EMBL" id="BNCQ01000004">
    <property type="protein sequence ID" value="GIL97465.1"/>
    <property type="molecule type" value="Genomic_DNA"/>
</dbReference>
<gene>
    <name evidence="2" type="ORF">Vretimale_3101</name>
</gene>